<gene>
    <name evidence="2" type="ORF">Fcan01_14277</name>
</gene>
<dbReference type="Proteomes" id="UP000198287">
    <property type="component" value="Unassembled WGS sequence"/>
</dbReference>
<feature type="chain" id="PRO_5013393572" description="Secreted protein" evidence="1">
    <location>
        <begin position="25"/>
        <end position="134"/>
    </location>
</feature>
<evidence type="ECO:0000256" key="1">
    <source>
        <dbReference type="SAM" id="SignalP"/>
    </source>
</evidence>
<protein>
    <recommendedName>
        <fullName evidence="4">Secreted protein</fullName>
    </recommendedName>
</protein>
<comment type="caution">
    <text evidence="2">The sequence shown here is derived from an EMBL/GenBank/DDBJ whole genome shotgun (WGS) entry which is preliminary data.</text>
</comment>
<proteinExistence type="predicted"/>
<keyword evidence="1" id="KW-0732">Signal</keyword>
<evidence type="ECO:0000313" key="3">
    <source>
        <dbReference type="Proteomes" id="UP000198287"/>
    </source>
</evidence>
<reference evidence="2 3" key="1">
    <citation type="submission" date="2015-12" db="EMBL/GenBank/DDBJ databases">
        <title>The genome of Folsomia candida.</title>
        <authorList>
            <person name="Faddeeva A."/>
            <person name="Derks M.F."/>
            <person name="Anvar Y."/>
            <person name="Smit S."/>
            <person name="Van Straalen N."/>
            <person name="Roelofs D."/>
        </authorList>
    </citation>
    <scope>NUCLEOTIDE SEQUENCE [LARGE SCALE GENOMIC DNA]</scope>
    <source>
        <strain evidence="2 3">VU population</strain>
        <tissue evidence="2">Whole body</tissue>
    </source>
</reference>
<accession>A0A226E1P4</accession>
<dbReference type="AlphaFoldDB" id="A0A226E1P4"/>
<evidence type="ECO:0008006" key="4">
    <source>
        <dbReference type="Google" id="ProtNLM"/>
    </source>
</evidence>
<name>A0A226E1P4_FOLCA</name>
<keyword evidence="3" id="KW-1185">Reference proteome</keyword>
<feature type="signal peptide" evidence="1">
    <location>
        <begin position="1"/>
        <end position="24"/>
    </location>
</feature>
<evidence type="ECO:0000313" key="2">
    <source>
        <dbReference type="EMBL" id="OXA50897.1"/>
    </source>
</evidence>
<dbReference type="EMBL" id="LNIX01000008">
    <property type="protein sequence ID" value="OXA50897.1"/>
    <property type="molecule type" value="Genomic_DNA"/>
</dbReference>
<organism evidence="2 3">
    <name type="scientific">Folsomia candida</name>
    <name type="common">Springtail</name>
    <dbReference type="NCBI Taxonomy" id="158441"/>
    <lineage>
        <taxon>Eukaryota</taxon>
        <taxon>Metazoa</taxon>
        <taxon>Ecdysozoa</taxon>
        <taxon>Arthropoda</taxon>
        <taxon>Hexapoda</taxon>
        <taxon>Collembola</taxon>
        <taxon>Entomobryomorpha</taxon>
        <taxon>Isotomoidea</taxon>
        <taxon>Isotomidae</taxon>
        <taxon>Proisotominae</taxon>
        <taxon>Folsomia</taxon>
    </lineage>
</organism>
<sequence>MVTFQVVLSATLLVLALTSPIVCGEEGVDQFGHHPLSQAPHTTSSFRKRSAYGLFGLATKRPNKAAISYFLTHPRPHMMDTFIPVRGRRWDATSPHKIMPPKNDALVPQLYMTRRLLFLSGDSSSHETLHISTA</sequence>